<dbReference type="InParanoid" id="A8QAG2"/>
<dbReference type="CDD" id="cd08049">
    <property type="entry name" value="TAF8"/>
    <property type="match status" value="1"/>
</dbReference>
<dbReference type="InterPro" id="IPR019473">
    <property type="entry name" value="TFIID_su8_C"/>
</dbReference>
<organism evidence="3 4">
    <name type="scientific">Malassezia globosa (strain ATCC MYA-4612 / CBS 7966)</name>
    <name type="common">Dandruff-associated fungus</name>
    <dbReference type="NCBI Taxonomy" id="425265"/>
    <lineage>
        <taxon>Eukaryota</taxon>
        <taxon>Fungi</taxon>
        <taxon>Dikarya</taxon>
        <taxon>Basidiomycota</taxon>
        <taxon>Ustilaginomycotina</taxon>
        <taxon>Malasseziomycetes</taxon>
        <taxon>Malasseziales</taxon>
        <taxon>Malasseziaceae</taxon>
        <taxon>Malassezia</taxon>
    </lineage>
</organism>
<dbReference type="RefSeq" id="XP_001729254.1">
    <property type="nucleotide sequence ID" value="XM_001729202.1"/>
</dbReference>
<dbReference type="VEuPathDB" id="FungiDB:MGL_3721"/>
<feature type="compositionally biased region" description="Polar residues" evidence="1">
    <location>
        <begin position="183"/>
        <end position="195"/>
    </location>
</feature>
<feature type="compositionally biased region" description="Basic and acidic residues" evidence="1">
    <location>
        <begin position="196"/>
        <end position="207"/>
    </location>
</feature>
<accession>A8QAG2</accession>
<dbReference type="KEGG" id="mgl:MGL_3721"/>
<dbReference type="OrthoDB" id="2193813at2759"/>
<comment type="caution">
    <text evidence="3">The sequence shown here is derived from an EMBL/GenBank/DDBJ whole genome shotgun (WGS) entry which is preliminary data.</text>
</comment>
<protein>
    <recommendedName>
        <fullName evidence="2">Transcription factor TFIID subunit 8 C-terminal domain-containing protein</fullName>
    </recommendedName>
</protein>
<feature type="region of interest" description="Disordered" evidence="1">
    <location>
        <begin position="35"/>
        <end position="69"/>
    </location>
</feature>
<dbReference type="EMBL" id="AAYY01000014">
    <property type="protein sequence ID" value="EDP42040.1"/>
    <property type="molecule type" value="Genomic_DNA"/>
</dbReference>
<evidence type="ECO:0000313" key="4">
    <source>
        <dbReference type="Proteomes" id="UP000008837"/>
    </source>
</evidence>
<feature type="region of interest" description="Disordered" evidence="1">
    <location>
        <begin position="181"/>
        <end position="207"/>
    </location>
</feature>
<feature type="domain" description="Transcription factor TFIID subunit 8 C-terminal" evidence="2">
    <location>
        <begin position="80"/>
        <end position="130"/>
    </location>
</feature>
<gene>
    <name evidence="3" type="ORF">MGL_3721</name>
</gene>
<reference evidence="3 4" key="1">
    <citation type="journal article" date="2007" name="Proc. Natl. Acad. Sci. U.S.A.">
        <title>Dandruff-associated Malassezia genomes reveal convergent and divergent virulence traits shared with plant and human fungal pathogens.</title>
        <authorList>
            <person name="Xu J."/>
            <person name="Saunders C.W."/>
            <person name="Hu P."/>
            <person name="Grant R.A."/>
            <person name="Boekhout T."/>
            <person name="Kuramae E.E."/>
            <person name="Kronstad J.W."/>
            <person name="Deangelis Y.M."/>
            <person name="Reeder N.L."/>
            <person name="Johnstone K.R."/>
            <person name="Leland M."/>
            <person name="Fieno A.M."/>
            <person name="Begley W.M."/>
            <person name="Sun Y."/>
            <person name="Lacey M.P."/>
            <person name="Chaudhary T."/>
            <person name="Keough T."/>
            <person name="Chu L."/>
            <person name="Sears R."/>
            <person name="Yuan B."/>
            <person name="Dawson T.L.Jr."/>
        </authorList>
    </citation>
    <scope>NUCLEOTIDE SEQUENCE [LARGE SCALE GENOMIC DNA]</scope>
    <source>
        <strain evidence="4">ATCC MYA-4612 / CBS 7966</strain>
    </source>
</reference>
<sequence>MIDTFEGLGLSLTELGAFSETVRRHEEGAKRYHIQVGRPKRGHENWENPSASFLPSDDQNETDNNNASSSTWATLMHDIVPDHLPPEPPRHCWMFTPVYATEVLSDMPALQLVNRKLDNARLVESSLRKLIKHTDSATPLKPWVSQQAPKLTEDGVLSSQKACAMNDADQSSMSVDEPMTVSELESSSREPLTTESMRHWGNKERHDSARHALPRAVNYKAAWYASFTSTDSKLPTSNLYTARLRGNMDESSRRPRRFVVPS</sequence>
<dbReference type="STRING" id="425265.A8QAG2"/>
<name>A8QAG2_MALGO</name>
<dbReference type="AlphaFoldDB" id="A8QAG2"/>
<evidence type="ECO:0000313" key="3">
    <source>
        <dbReference type="EMBL" id="EDP42040.1"/>
    </source>
</evidence>
<dbReference type="OMA" id="PRAVNYK"/>
<dbReference type="Pfam" id="PF10406">
    <property type="entry name" value="TAF8_C"/>
    <property type="match status" value="1"/>
</dbReference>
<dbReference type="GeneID" id="5853560"/>
<evidence type="ECO:0000259" key="2">
    <source>
        <dbReference type="Pfam" id="PF10406"/>
    </source>
</evidence>
<dbReference type="Proteomes" id="UP000008837">
    <property type="component" value="Unassembled WGS sequence"/>
</dbReference>
<proteinExistence type="predicted"/>
<keyword evidence="4" id="KW-1185">Reference proteome</keyword>
<evidence type="ECO:0000256" key="1">
    <source>
        <dbReference type="SAM" id="MobiDB-lite"/>
    </source>
</evidence>